<organism evidence="2 3">
    <name type="scientific">Protea cynaroides</name>
    <dbReference type="NCBI Taxonomy" id="273540"/>
    <lineage>
        <taxon>Eukaryota</taxon>
        <taxon>Viridiplantae</taxon>
        <taxon>Streptophyta</taxon>
        <taxon>Embryophyta</taxon>
        <taxon>Tracheophyta</taxon>
        <taxon>Spermatophyta</taxon>
        <taxon>Magnoliopsida</taxon>
        <taxon>Proteales</taxon>
        <taxon>Proteaceae</taxon>
        <taxon>Protea</taxon>
    </lineage>
</organism>
<feature type="compositionally biased region" description="Acidic residues" evidence="1">
    <location>
        <begin position="7"/>
        <end position="88"/>
    </location>
</feature>
<keyword evidence="3" id="KW-1185">Reference proteome</keyword>
<evidence type="ECO:0000256" key="1">
    <source>
        <dbReference type="SAM" id="MobiDB-lite"/>
    </source>
</evidence>
<reference evidence="2" key="1">
    <citation type="journal article" date="2023" name="Plant J.">
        <title>The genome of the king protea, Protea cynaroides.</title>
        <authorList>
            <person name="Chang J."/>
            <person name="Duong T.A."/>
            <person name="Schoeman C."/>
            <person name="Ma X."/>
            <person name="Roodt D."/>
            <person name="Barker N."/>
            <person name="Li Z."/>
            <person name="Van de Peer Y."/>
            <person name="Mizrachi E."/>
        </authorList>
    </citation>
    <scope>NUCLEOTIDE SEQUENCE</scope>
    <source>
        <tissue evidence="2">Young leaves</tissue>
    </source>
</reference>
<proteinExistence type="predicted"/>
<feature type="compositionally biased region" description="Acidic residues" evidence="1">
    <location>
        <begin position="95"/>
        <end position="121"/>
    </location>
</feature>
<dbReference type="AlphaFoldDB" id="A0A9Q0KS41"/>
<comment type="caution">
    <text evidence="2">The sequence shown here is derived from an EMBL/GenBank/DDBJ whole genome shotgun (WGS) entry which is preliminary data.</text>
</comment>
<dbReference type="EMBL" id="JAMYWD010000003">
    <property type="protein sequence ID" value="KAJ4975773.1"/>
    <property type="molecule type" value="Genomic_DNA"/>
</dbReference>
<name>A0A9Q0KS41_9MAGN</name>
<protein>
    <submittedName>
        <fullName evidence="2">Uncharacterized protein</fullName>
    </submittedName>
</protein>
<evidence type="ECO:0000313" key="3">
    <source>
        <dbReference type="Proteomes" id="UP001141806"/>
    </source>
</evidence>
<feature type="region of interest" description="Disordered" evidence="1">
    <location>
        <begin position="1"/>
        <end position="130"/>
    </location>
</feature>
<dbReference type="Proteomes" id="UP001141806">
    <property type="component" value="Unassembled WGS sequence"/>
</dbReference>
<gene>
    <name evidence="2" type="ORF">NE237_000879</name>
</gene>
<sequence length="328" mass="37208">MMVTSPSEEEEDDQGEEDEEEDDQGEEDEEEDDQEEEEEGGSSSDTEEGGSSSDTEEEEEETDDEESHSDDTEEEEEISSDSTTEEDTASTSSDNTEEEVLSDEISSDSTEEIEEDIEEMEEKEKKLRYGPILPQPNFFISDDESDDPLVPQPEIIYYRKRAAGPALPEPTGVSFEYDLLEMKPKEVENRTHSLLQMRSSHPLINNAILLNPSTSRRTERDLEKEDADEHVDACNDFDFLSSSPPPTEEEEIFAFFEKPAVNRIKKAGKIINFLYCGTELFLSWGFFGEMGTTVRMGFKPEDLKVASPQSFNSSHVPLHYPLLTLNFQ</sequence>
<accession>A0A9Q0KS41</accession>
<evidence type="ECO:0000313" key="2">
    <source>
        <dbReference type="EMBL" id="KAJ4975773.1"/>
    </source>
</evidence>